<dbReference type="Proteomes" id="UP000032309">
    <property type="component" value="Unassembled WGS sequence"/>
</dbReference>
<keyword evidence="2" id="KW-1185">Reference proteome</keyword>
<name>A0ABQ0JYG8_9BACT</name>
<comment type="caution">
    <text evidence="1">The sequence shown here is derived from an EMBL/GenBank/DDBJ whole genome shotgun (WGS) entry which is preliminary data.</text>
</comment>
<dbReference type="EMBL" id="BAFN01000001">
    <property type="protein sequence ID" value="GAN33787.1"/>
    <property type="molecule type" value="Genomic_DNA"/>
</dbReference>
<organism evidence="1 2">
    <name type="scientific">Candidatus Brocadia sinica JPN1</name>
    <dbReference type="NCBI Taxonomy" id="1197129"/>
    <lineage>
        <taxon>Bacteria</taxon>
        <taxon>Pseudomonadati</taxon>
        <taxon>Planctomycetota</taxon>
        <taxon>Candidatus Brocadiia</taxon>
        <taxon>Candidatus Brocadiales</taxon>
        <taxon>Candidatus Brocadiaceae</taxon>
        <taxon>Candidatus Brocadia</taxon>
    </lineage>
</organism>
<reference evidence="2" key="1">
    <citation type="journal article" date="2015" name="Genome Announc.">
        <title>Draft Genome Sequence of an Anaerobic Ammonium-Oxidizing Bacterium, "Candidatus Brocadia sinica".</title>
        <authorList>
            <person name="Oshiki M."/>
            <person name="Shinyako-Hata K."/>
            <person name="Satoh H."/>
            <person name="Okabe S."/>
        </authorList>
    </citation>
    <scope>NUCLEOTIDE SEQUENCE [LARGE SCALE GENOMIC DNA]</scope>
    <source>
        <strain evidence="2">JPN1</strain>
    </source>
</reference>
<protein>
    <submittedName>
        <fullName evidence="1">Uncharacterized protein</fullName>
    </submittedName>
</protein>
<sequence length="58" mass="6771">MTALFDHKQTVKIDFNSKIKDLRPWGFIARLEKTLGHILHRHKHGQKGPQKKNGNLQN</sequence>
<evidence type="ECO:0000313" key="2">
    <source>
        <dbReference type="Proteomes" id="UP000032309"/>
    </source>
</evidence>
<gene>
    <name evidence="1" type="ORF">BROSI_A2321</name>
</gene>
<accession>A0ABQ0JYG8</accession>
<proteinExistence type="predicted"/>
<evidence type="ECO:0000313" key="1">
    <source>
        <dbReference type="EMBL" id="GAN33787.1"/>
    </source>
</evidence>